<dbReference type="EMBL" id="CH445335">
    <property type="protein sequence ID" value="EAT85185.1"/>
    <property type="molecule type" value="Genomic_DNA"/>
</dbReference>
<dbReference type="AlphaFoldDB" id="Q0UKJ5"/>
<dbReference type="KEGG" id="pno:SNOG_07719"/>
<protein>
    <submittedName>
        <fullName evidence="2">Uncharacterized protein</fullName>
    </submittedName>
</protein>
<reference evidence="3" key="1">
    <citation type="journal article" date="2007" name="Plant Cell">
        <title>Dothideomycete-plant interactions illuminated by genome sequencing and EST analysis of the wheat pathogen Stagonospora nodorum.</title>
        <authorList>
            <person name="Hane J.K."/>
            <person name="Lowe R.G."/>
            <person name="Solomon P.S."/>
            <person name="Tan K.C."/>
            <person name="Schoch C.L."/>
            <person name="Spatafora J.W."/>
            <person name="Crous P.W."/>
            <person name="Kodira C."/>
            <person name="Birren B.W."/>
            <person name="Galagan J.E."/>
            <person name="Torriani S.F."/>
            <person name="McDonald B.A."/>
            <person name="Oliver R.P."/>
        </authorList>
    </citation>
    <scope>NUCLEOTIDE SEQUENCE [LARGE SCALE GENOMIC DNA]</scope>
    <source>
        <strain evidence="3">SN15 / ATCC MYA-4574 / FGSC 10173</strain>
    </source>
</reference>
<dbReference type="RefSeq" id="XP_001798050.1">
    <property type="nucleotide sequence ID" value="XM_001797998.1"/>
</dbReference>
<feature type="region of interest" description="Disordered" evidence="1">
    <location>
        <begin position="1"/>
        <end position="24"/>
    </location>
</feature>
<feature type="region of interest" description="Disordered" evidence="1">
    <location>
        <begin position="124"/>
        <end position="149"/>
    </location>
</feature>
<gene>
    <name evidence="2" type="ORF">SNOG_07719</name>
</gene>
<feature type="compositionally biased region" description="Pro residues" evidence="1">
    <location>
        <begin position="1"/>
        <end position="11"/>
    </location>
</feature>
<dbReference type="InParanoid" id="Q0UKJ5"/>
<evidence type="ECO:0000256" key="1">
    <source>
        <dbReference type="SAM" id="MobiDB-lite"/>
    </source>
</evidence>
<evidence type="ECO:0000313" key="3">
    <source>
        <dbReference type="Proteomes" id="UP000001055"/>
    </source>
</evidence>
<name>Q0UKJ5_PHANO</name>
<organism evidence="2 3">
    <name type="scientific">Phaeosphaeria nodorum (strain SN15 / ATCC MYA-4574 / FGSC 10173)</name>
    <name type="common">Glume blotch fungus</name>
    <name type="synonym">Parastagonospora nodorum</name>
    <dbReference type="NCBI Taxonomy" id="321614"/>
    <lineage>
        <taxon>Eukaryota</taxon>
        <taxon>Fungi</taxon>
        <taxon>Dikarya</taxon>
        <taxon>Ascomycota</taxon>
        <taxon>Pezizomycotina</taxon>
        <taxon>Dothideomycetes</taxon>
        <taxon>Pleosporomycetidae</taxon>
        <taxon>Pleosporales</taxon>
        <taxon>Pleosporineae</taxon>
        <taxon>Phaeosphaeriaceae</taxon>
        <taxon>Parastagonospora</taxon>
    </lineage>
</organism>
<dbReference type="Proteomes" id="UP000001055">
    <property type="component" value="Unassembled WGS sequence"/>
</dbReference>
<accession>Q0UKJ5</accession>
<proteinExistence type="predicted"/>
<dbReference type="GeneID" id="5974943"/>
<dbReference type="HOGENOM" id="CLU_1750360_0_0_1"/>
<sequence length="149" mass="16431">MPWPSDPPTHPRPSQSTSTGEGALFGHWHLKGVAGALSPTAAARLPGPERTRNPRCGCLEAYCRDPNKMPPLGYAIDRAPAEHLLQEASWQELWEGPEIRRRCRCSPRSPQMADEGFCRGANAWEQPDAGVSEGDRRETTQKPLPHSSL</sequence>
<evidence type="ECO:0000313" key="2">
    <source>
        <dbReference type="EMBL" id="EAT85185.1"/>
    </source>
</evidence>